<dbReference type="Proteomes" id="UP000054995">
    <property type="component" value="Unassembled WGS sequence"/>
</dbReference>
<gene>
    <name evidence="1" type="ORF">T4D_15070</name>
</gene>
<reference evidence="1 2" key="1">
    <citation type="submission" date="2015-01" db="EMBL/GenBank/DDBJ databases">
        <title>Evolution of Trichinella species and genotypes.</title>
        <authorList>
            <person name="Korhonen P.K."/>
            <person name="Edoardo P."/>
            <person name="Giuseppe L.R."/>
            <person name="Gasser R.B."/>
        </authorList>
    </citation>
    <scope>NUCLEOTIDE SEQUENCE [LARGE SCALE GENOMIC DNA]</scope>
    <source>
        <strain evidence="1">ISS470</strain>
    </source>
</reference>
<keyword evidence="2" id="KW-1185">Reference proteome</keyword>
<evidence type="ECO:0000313" key="1">
    <source>
        <dbReference type="EMBL" id="KRY83370.1"/>
    </source>
</evidence>
<protein>
    <submittedName>
        <fullName evidence="1">Uncharacterized protein</fullName>
    </submittedName>
</protein>
<proteinExistence type="predicted"/>
<name>A0A0V1FB47_TRIPS</name>
<dbReference type="AlphaFoldDB" id="A0A0V1FB47"/>
<organism evidence="1 2">
    <name type="scientific">Trichinella pseudospiralis</name>
    <name type="common">Parasitic roundworm</name>
    <dbReference type="NCBI Taxonomy" id="6337"/>
    <lineage>
        <taxon>Eukaryota</taxon>
        <taxon>Metazoa</taxon>
        <taxon>Ecdysozoa</taxon>
        <taxon>Nematoda</taxon>
        <taxon>Enoplea</taxon>
        <taxon>Dorylaimia</taxon>
        <taxon>Trichinellida</taxon>
        <taxon>Trichinellidae</taxon>
        <taxon>Trichinella</taxon>
    </lineage>
</organism>
<evidence type="ECO:0000313" key="2">
    <source>
        <dbReference type="Proteomes" id="UP000054995"/>
    </source>
</evidence>
<accession>A0A0V1FB47</accession>
<sequence>MVPRCRKRSCVVRFGQRVPIAETNDLSECNSGTKYIHPIAPTNGVFSELKMCSQNAELALHGVNFKKS</sequence>
<comment type="caution">
    <text evidence="1">The sequence shown here is derived from an EMBL/GenBank/DDBJ whole genome shotgun (WGS) entry which is preliminary data.</text>
</comment>
<dbReference type="EMBL" id="JYDT01000142">
    <property type="protein sequence ID" value="KRY83370.1"/>
    <property type="molecule type" value="Genomic_DNA"/>
</dbReference>